<comment type="caution">
    <text evidence="3">The sequence shown here is derived from an EMBL/GenBank/DDBJ whole genome shotgun (WGS) entry which is preliminary data.</text>
</comment>
<dbReference type="PANTHER" id="PTHR11932">
    <property type="entry name" value="CULLIN"/>
    <property type="match status" value="1"/>
</dbReference>
<reference evidence="3" key="1">
    <citation type="submission" date="2022-04" db="EMBL/GenBank/DDBJ databases">
        <title>A functionally conserved STORR gene fusion in Papaver species that diverged 16.8 million years ago.</title>
        <authorList>
            <person name="Catania T."/>
        </authorList>
    </citation>
    <scope>NUCLEOTIDE SEQUENCE</scope>
    <source>
        <strain evidence="3">S-188037</strain>
    </source>
</reference>
<dbReference type="Gene3D" id="1.20.1310.10">
    <property type="entry name" value="Cullin Repeats"/>
    <property type="match status" value="1"/>
</dbReference>
<keyword evidence="4" id="KW-1185">Reference proteome</keyword>
<dbReference type="Pfam" id="PF00888">
    <property type="entry name" value="Cullin"/>
    <property type="match status" value="1"/>
</dbReference>
<feature type="domain" description="Cullin N-terminal" evidence="2">
    <location>
        <begin position="1"/>
        <end position="85"/>
    </location>
</feature>
<name>A0AAD4SAP4_9MAGN</name>
<sequence length="86" mass="9944">MDCHYPRISKRPSLKDVGFGCFHEIVYDKMKFKVKDDVIALVNRERHGNEMDTSLVKDVVNIFVEIGNGKLDCYVNDFETAFLTDL</sequence>
<dbReference type="GO" id="GO:0031625">
    <property type="term" value="F:ubiquitin protein ligase binding"/>
    <property type="evidence" value="ECO:0007669"/>
    <property type="project" value="InterPro"/>
</dbReference>
<gene>
    <name evidence="3" type="ORF">MKW98_001816</name>
</gene>
<accession>A0AAD4SAP4</accession>
<dbReference type="EMBL" id="JAJJMB010012308">
    <property type="protein sequence ID" value="KAI3878401.1"/>
    <property type="molecule type" value="Genomic_DNA"/>
</dbReference>
<dbReference type="InterPro" id="IPR045093">
    <property type="entry name" value="Cullin"/>
</dbReference>
<dbReference type="SUPFAM" id="SSF74788">
    <property type="entry name" value="Cullin repeat-like"/>
    <property type="match status" value="1"/>
</dbReference>
<comment type="similarity">
    <text evidence="1">Belongs to the cullin family.</text>
</comment>
<dbReference type="AlphaFoldDB" id="A0AAD4SAP4"/>
<evidence type="ECO:0000313" key="3">
    <source>
        <dbReference type="EMBL" id="KAI3878401.1"/>
    </source>
</evidence>
<dbReference type="InterPro" id="IPR001373">
    <property type="entry name" value="Cullin_N"/>
</dbReference>
<organism evidence="3 4">
    <name type="scientific">Papaver atlanticum</name>
    <dbReference type="NCBI Taxonomy" id="357466"/>
    <lineage>
        <taxon>Eukaryota</taxon>
        <taxon>Viridiplantae</taxon>
        <taxon>Streptophyta</taxon>
        <taxon>Embryophyta</taxon>
        <taxon>Tracheophyta</taxon>
        <taxon>Spermatophyta</taxon>
        <taxon>Magnoliopsida</taxon>
        <taxon>Ranunculales</taxon>
        <taxon>Papaveraceae</taxon>
        <taxon>Papaveroideae</taxon>
        <taxon>Papaver</taxon>
    </lineage>
</organism>
<dbReference type="InterPro" id="IPR016159">
    <property type="entry name" value="Cullin_repeat-like_dom_sf"/>
</dbReference>
<dbReference type="GO" id="GO:0006511">
    <property type="term" value="P:ubiquitin-dependent protein catabolic process"/>
    <property type="evidence" value="ECO:0007669"/>
    <property type="project" value="InterPro"/>
</dbReference>
<feature type="non-terminal residue" evidence="3">
    <location>
        <position position="86"/>
    </location>
</feature>
<dbReference type="Proteomes" id="UP001202328">
    <property type="component" value="Unassembled WGS sequence"/>
</dbReference>
<proteinExistence type="inferred from homology"/>
<evidence type="ECO:0000259" key="2">
    <source>
        <dbReference type="Pfam" id="PF00888"/>
    </source>
</evidence>
<protein>
    <recommendedName>
        <fullName evidence="2">Cullin N-terminal domain-containing protein</fullName>
    </recommendedName>
</protein>
<evidence type="ECO:0000256" key="1">
    <source>
        <dbReference type="ARBA" id="ARBA00006019"/>
    </source>
</evidence>
<evidence type="ECO:0000313" key="4">
    <source>
        <dbReference type="Proteomes" id="UP001202328"/>
    </source>
</evidence>